<proteinExistence type="predicted"/>
<protein>
    <submittedName>
        <fullName evidence="1">Uncharacterized protein</fullName>
    </submittedName>
</protein>
<gene>
    <name evidence="1" type="ORF">I6U50_01950</name>
</gene>
<sequence>MEEIKLLFFILSSFFSIENERIAADKTEVRIFPQEQKIEIFQENLFALIQSKNDEALVLKQWDSLYNWKQNRTPWSKALDNFLVKDLKFTPEEMTTQTHKVLIRPYLTLKYKSANDLSIMGIWYKSKKNEFYINHIPGHNIKSKNGRLKGNYWVFSANDTINFTIEPFLNLNDNLKSSKVSLQELLRKHKK</sequence>
<dbReference type="Proteomes" id="UP000635665">
    <property type="component" value="Unassembled WGS sequence"/>
</dbReference>
<reference evidence="1 2" key="1">
    <citation type="submission" date="2020-12" db="EMBL/GenBank/DDBJ databases">
        <title>Salegentibacter orientalis sp. nov., isolated from costal sediment.</title>
        <authorList>
            <person name="Lian F.-B."/>
        </authorList>
    </citation>
    <scope>NUCLEOTIDE SEQUENCE [LARGE SCALE GENOMIC DNA]</scope>
    <source>
        <strain evidence="1 2">F60176</strain>
    </source>
</reference>
<dbReference type="RefSeq" id="WP_198637648.1">
    <property type="nucleotide sequence ID" value="NZ_JAEHNY010000001.1"/>
</dbReference>
<organism evidence="1 2">
    <name type="scientific">Salegentibacter maritimus</name>
    <dbReference type="NCBI Taxonomy" id="2794347"/>
    <lineage>
        <taxon>Bacteria</taxon>
        <taxon>Pseudomonadati</taxon>
        <taxon>Bacteroidota</taxon>
        <taxon>Flavobacteriia</taxon>
        <taxon>Flavobacteriales</taxon>
        <taxon>Flavobacteriaceae</taxon>
        <taxon>Salegentibacter</taxon>
    </lineage>
</organism>
<evidence type="ECO:0000313" key="2">
    <source>
        <dbReference type="Proteomes" id="UP000635665"/>
    </source>
</evidence>
<dbReference type="EMBL" id="JAEHNY010000001">
    <property type="protein sequence ID" value="MBI6118781.1"/>
    <property type="molecule type" value="Genomic_DNA"/>
</dbReference>
<evidence type="ECO:0000313" key="1">
    <source>
        <dbReference type="EMBL" id="MBI6118781.1"/>
    </source>
</evidence>
<name>A0ABS0TEU4_9FLAO</name>
<accession>A0ABS0TEU4</accession>
<keyword evidence="2" id="KW-1185">Reference proteome</keyword>
<comment type="caution">
    <text evidence="1">The sequence shown here is derived from an EMBL/GenBank/DDBJ whole genome shotgun (WGS) entry which is preliminary data.</text>
</comment>